<evidence type="ECO:0000313" key="7">
    <source>
        <dbReference type="EMBL" id="PIP21685.1"/>
    </source>
</evidence>
<dbReference type="Gene3D" id="1.20.120.910">
    <property type="entry name" value="DksA, coiled-coil domain"/>
    <property type="match status" value="1"/>
</dbReference>
<dbReference type="InterPro" id="IPR020458">
    <property type="entry name" value="Znf_DskA_TraR_CS"/>
</dbReference>
<evidence type="ECO:0000256" key="2">
    <source>
        <dbReference type="ARBA" id="ARBA00022771"/>
    </source>
</evidence>
<dbReference type="InterPro" id="IPR037187">
    <property type="entry name" value="DnaK_N"/>
</dbReference>
<evidence type="ECO:0000256" key="5">
    <source>
        <dbReference type="SAM" id="MobiDB-lite"/>
    </source>
</evidence>
<keyword evidence="1" id="KW-0479">Metal-binding</keyword>
<reference evidence="7 8" key="1">
    <citation type="submission" date="2017-09" db="EMBL/GenBank/DDBJ databases">
        <title>Depth-based differentiation of microbial function through sediment-hosted aquifers and enrichment of novel symbionts in the deep terrestrial subsurface.</title>
        <authorList>
            <person name="Probst A.J."/>
            <person name="Ladd B."/>
            <person name="Jarett J.K."/>
            <person name="Geller-Mcgrath D.E."/>
            <person name="Sieber C.M."/>
            <person name="Emerson J.B."/>
            <person name="Anantharaman K."/>
            <person name="Thomas B.C."/>
            <person name="Malmstrom R."/>
            <person name="Stieglmeier M."/>
            <person name="Klingl A."/>
            <person name="Woyke T."/>
            <person name="Ryan C.M."/>
            <person name="Banfield J.F."/>
        </authorList>
    </citation>
    <scope>NUCLEOTIDE SEQUENCE [LARGE SCALE GENOMIC DNA]</scope>
    <source>
        <strain evidence="7">CG23_combo_of_CG06-09_8_20_14_all_40_13</strain>
    </source>
</reference>
<keyword evidence="2" id="KW-0863">Zinc-finger</keyword>
<protein>
    <recommendedName>
        <fullName evidence="6">Zinc finger DksA/TraR C4-type domain-containing protein</fullName>
    </recommendedName>
</protein>
<evidence type="ECO:0000256" key="1">
    <source>
        <dbReference type="ARBA" id="ARBA00022723"/>
    </source>
</evidence>
<feature type="compositionally biased region" description="Basic and acidic residues" evidence="5">
    <location>
        <begin position="18"/>
        <end position="31"/>
    </location>
</feature>
<gene>
    <name evidence="7" type="ORF">COX39_01645</name>
</gene>
<dbReference type="InterPro" id="IPR000962">
    <property type="entry name" value="Znf_DskA_TraR"/>
</dbReference>
<feature type="zinc finger region" description="dksA C4-type" evidence="4">
    <location>
        <begin position="79"/>
        <end position="103"/>
    </location>
</feature>
<organism evidence="7 8">
    <name type="scientific">Candidatus Nealsonbacteria bacterium CG23_combo_of_CG06-09_8_20_14_all_40_13</name>
    <dbReference type="NCBI Taxonomy" id="1974724"/>
    <lineage>
        <taxon>Bacteria</taxon>
        <taxon>Candidatus Nealsoniibacteriota</taxon>
    </lineage>
</organism>
<dbReference type="PROSITE" id="PS51128">
    <property type="entry name" value="ZF_DKSA_2"/>
    <property type="match status" value="1"/>
</dbReference>
<proteinExistence type="predicted"/>
<evidence type="ECO:0000256" key="3">
    <source>
        <dbReference type="ARBA" id="ARBA00022833"/>
    </source>
</evidence>
<dbReference type="Proteomes" id="UP000231567">
    <property type="component" value="Unassembled WGS sequence"/>
</dbReference>
<dbReference type="PANTHER" id="PTHR33823:SF4">
    <property type="entry name" value="GENERAL STRESS PROTEIN 16O"/>
    <property type="match status" value="1"/>
</dbReference>
<evidence type="ECO:0000259" key="6">
    <source>
        <dbReference type="Pfam" id="PF01258"/>
    </source>
</evidence>
<dbReference type="SUPFAM" id="SSF109635">
    <property type="entry name" value="DnaK suppressor protein DksA, alpha-hairpin domain"/>
    <property type="match status" value="1"/>
</dbReference>
<accession>A0A2G9YR30</accession>
<dbReference type="SUPFAM" id="SSF57716">
    <property type="entry name" value="Glucocorticoid receptor-like (DNA-binding domain)"/>
    <property type="match status" value="1"/>
</dbReference>
<dbReference type="PANTHER" id="PTHR33823">
    <property type="entry name" value="RNA POLYMERASE-BINDING TRANSCRIPTION FACTOR DKSA-RELATED"/>
    <property type="match status" value="1"/>
</dbReference>
<dbReference type="Pfam" id="PF01258">
    <property type="entry name" value="zf-dskA_traR"/>
    <property type="match status" value="1"/>
</dbReference>
<feature type="compositionally biased region" description="Basic residues" evidence="5">
    <location>
        <begin position="1"/>
        <end position="11"/>
    </location>
</feature>
<comment type="caution">
    <text evidence="7">The sequence shown here is derived from an EMBL/GenBank/DDBJ whole genome shotgun (WGS) entry which is preliminary data.</text>
</comment>
<dbReference type="GO" id="GO:0008270">
    <property type="term" value="F:zinc ion binding"/>
    <property type="evidence" value="ECO:0007669"/>
    <property type="project" value="UniProtKB-KW"/>
</dbReference>
<feature type="region of interest" description="Disordered" evidence="5">
    <location>
        <begin position="1"/>
        <end position="42"/>
    </location>
</feature>
<dbReference type="AlphaFoldDB" id="A0A2G9YR30"/>
<feature type="domain" description="Zinc finger DksA/TraR C4-type" evidence="6">
    <location>
        <begin position="74"/>
        <end position="107"/>
    </location>
</feature>
<keyword evidence="3" id="KW-0862">Zinc</keyword>
<sequence length="108" mass="12250">MDGRLIKKVKRQLSAQQKRVEKELTKSKKFPEYGNSEEDNTQEVEEYGENIGLEKKLRTLLKDINKALNKLAKGTYGVCEICKSPIEQGRLKIYPAASVCSECASKKK</sequence>
<evidence type="ECO:0000313" key="8">
    <source>
        <dbReference type="Proteomes" id="UP000231567"/>
    </source>
</evidence>
<evidence type="ECO:0000256" key="4">
    <source>
        <dbReference type="PROSITE-ProRule" id="PRU00510"/>
    </source>
</evidence>
<name>A0A2G9YR30_9BACT</name>
<dbReference type="EMBL" id="PCRM01000025">
    <property type="protein sequence ID" value="PIP21685.1"/>
    <property type="molecule type" value="Genomic_DNA"/>
</dbReference>
<dbReference type="PROSITE" id="PS01102">
    <property type="entry name" value="ZF_DKSA_1"/>
    <property type="match status" value="1"/>
</dbReference>